<protein>
    <submittedName>
        <fullName evidence="1">Uncharacterized protein</fullName>
    </submittedName>
</protein>
<dbReference type="AlphaFoldDB" id="A0A4Q4MV18"/>
<dbReference type="Proteomes" id="UP000292402">
    <property type="component" value="Unassembled WGS sequence"/>
</dbReference>
<accession>A0A4Q4MV18</accession>
<dbReference type="EMBL" id="PDXA01000002">
    <property type="protein sequence ID" value="RYN60687.1"/>
    <property type="molecule type" value="Genomic_DNA"/>
</dbReference>
<evidence type="ECO:0000313" key="1">
    <source>
        <dbReference type="EMBL" id="RYN60687.1"/>
    </source>
</evidence>
<name>A0A4Q4MV18_9PLEO</name>
<organism evidence="1 2">
    <name type="scientific">Alternaria tenuissima</name>
    <dbReference type="NCBI Taxonomy" id="119927"/>
    <lineage>
        <taxon>Eukaryota</taxon>
        <taxon>Fungi</taxon>
        <taxon>Dikarya</taxon>
        <taxon>Ascomycota</taxon>
        <taxon>Pezizomycotina</taxon>
        <taxon>Dothideomycetes</taxon>
        <taxon>Pleosporomycetidae</taxon>
        <taxon>Pleosporales</taxon>
        <taxon>Pleosporineae</taxon>
        <taxon>Pleosporaceae</taxon>
        <taxon>Alternaria</taxon>
        <taxon>Alternaria sect. Alternaria</taxon>
        <taxon>Alternaria alternata complex</taxon>
    </lineage>
</organism>
<reference evidence="2" key="1">
    <citation type="journal article" date="2019" name="bioRxiv">
        <title>Genomics, evolutionary history and diagnostics of the Alternaria alternata species group including apple and Asian pear pathotypes.</title>
        <authorList>
            <person name="Armitage A.D."/>
            <person name="Cockerton H.M."/>
            <person name="Sreenivasaprasad S."/>
            <person name="Woodhall J.W."/>
            <person name="Lane C.R."/>
            <person name="Harrison R.J."/>
            <person name="Clarkson J.P."/>
        </authorList>
    </citation>
    <scope>NUCLEOTIDE SEQUENCE [LARGE SCALE GENOMIC DNA]</scope>
    <source>
        <strain evidence="2">FERA 1082</strain>
    </source>
</reference>
<proteinExistence type="predicted"/>
<evidence type="ECO:0000313" key="2">
    <source>
        <dbReference type="Proteomes" id="UP000292402"/>
    </source>
</evidence>
<sequence length="45" mass="5264">MEDSFEEQVLKIQDRKKLLASTLLSNGSSLENLRHLLHERKDLEV</sequence>
<gene>
    <name evidence="1" type="ORF">AA0114_g687</name>
</gene>
<comment type="caution">
    <text evidence="1">The sequence shown here is derived from an EMBL/GenBank/DDBJ whole genome shotgun (WGS) entry which is preliminary data.</text>
</comment>